<dbReference type="RefSeq" id="WP_091505335.1">
    <property type="nucleotide sequence ID" value="NZ_CBDRCA010000005.1"/>
</dbReference>
<protein>
    <submittedName>
        <fullName evidence="5">Sugar lactone lactonase YvrE</fullName>
    </submittedName>
</protein>
<evidence type="ECO:0000256" key="1">
    <source>
        <dbReference type="ARBA" id="ARBA00008853"/>
    </source>
</evidence>
<reference evidence="5 6" key="1">
    <citation type="submission" date="2016-10" db="EMBL/GenBank/DDBJ databases">
        <authorList>
            <person name="de Groot N.N."/>
        </authorList>
    </citation>
    <scope>NUCLEOTIDE SEQUENCE [LARGE SCALE GENOMIC DNA]</scope>
    <source>
        <strain evidence="5 6">DSM 44468</strain>
    </source>
</reference>
<dbReference type="PANTHER" id="PTHR10907:SF47">
    <property type="entry name" value="REGUCALCIN"/>
    <property type="match status" value="1"/>
</dbReference>
<feature type="binding site" evidence="3">
    <location>
        <position position="96"/>
    </location>
    <ligand>
        <name>substrate</name>
    </ligand>
</feature>
<dbReference type="OrthoDB" id="2633250at2"/>
<feature type="binding site" evidence="3">
    <location>
        <position position="190"/>
    </location>
    <ligand>
        <name>a divalent metal cation</name>
        <dbReference type="ChEBI" id="CHEBI:60240"/>
    </ligand>
</feature>
<organism evidence="5 6">
    <name type="scientific">Amycolatopsis sacchari</name>
    <dbReference type="NCBI Taxonomy" id="115433"/>
    <lineage>
        <taxon>Bacteria</taxon>
        <taxon>Bacillati</taxon>
        <taxon>Actinomycetota</taxon>
        <taxon>Actinomycetes</taxon>
        <taxon>Pseudonocardiales</taxon>
        <taxon>Pseudonocardiaceae</taxon>
        <taxon>Amycolatopsis</taxon>
    </lineage>
</organism>
<feature type="binding site" evidence="3">
    <location>
        <position position="142"/>
    </location>
    <ligand>
        <name>a divalent metal cation</name>
        <dbReference type="ChEBI" id="CHEBI:60240"/>
    </ligand>
</feature>
<dbReference type="AlphaFoldDB" id="A0A1I3Q060"/>
<dbReference type="Gene3D" id="2.120.10.30">
    <property type="entry name" value="TolB, C-terminal domain"/>
    <property type="match status" value="1"/>
</dbReference>
<dbReference type="Proteomes" id="UP000199025">
    <property type="component" value="Unassembled WGS sequence"/>
</dbReference>
<dbReference type="InterPro" id="IPR013658">
    <property type="entry name" value="SGL"/>
</dbReference>
<accession>A0A1I3Q060</accession>
<feature type="binding site" evidence="3">
    <location>
        <position position="94"/>
    </location>
    <ligand>
        <name>substrate</name>
    </ligand>
</feature>
<dbReference type="PANTHER" id="PTHR10907">
    <property type="entry name" value="REGUCALCIN"/>
    <property type="match status" value="1"/>
</dbReference>
<dbReference type="STRING" id="115433.SAMN05421835_104123"/>
<feature type="binding site" evidence="3">
    <location>
        <position position="114"/>
    </location>
    <ligand>
        <name>substrate</name>
    </ligand>
</feature>
<evidence type="ECO:0000313" key="6">
    <source>
        <dbReference type="Proteomes" id="UP000199025"/>
    </source>
</evidence>
<dbReference type="PRINTS" id="PR01790">
    <property type="entry name" value="SMP30FAMILY"/>
</dbReference>
<gene>
    <name evidence="5" type="ORF">SAMN05421835_104123</name>
</gene>
<proteinExistence type="inferred from homology"/>
<dbReference type="InterPro" id="IPR005511">
    <property type="entry name" value="SMP-30"/>
</dbReference>
<dbReference type="GO" id="GO:0005509">
    <property type="term" value="F:calcium ion binding"/>
    <property type="evidence" value="ECO:0007669"/>
    <property type="project" value="TreeGrafter"/>
</dbReference>
<name>A0A1I3Q060_9PSEU</name>
<sequence length="280" mass="28855">MTPDWTAWPGERFELGEGLRLVDGRLVMVDILRGRLLELPEGGPPRELLKLAEPLGAVAPLASGGWLAAAGTGIAVLGGSVRWLARPEDAPEMRMNDAVADPAGRFWAGTMAYDATPGAGSVYRVDPGGSVTAVITGLTVPNGPAFDADGTTMYLADSAEGVIFRYTVDAATGEPGEREKFATVAGGSPDGVTVDAEGFLWSAIWGAGEVRRFAPDGTLDRVLPVPARQPASVCLTGEHLVVTTARVGLDAPGELDGAVLSTPMAVAPLPTRVARVGSGA</sequence>
<feature type="domain" description="SMP-30/Gluconolactonase/LRE-like region" evidence="4">
    <location>
        <begin position="15"/>
        <end position="246"/>
    </location>
</feature>
<dbReference type="EMBL" id="FORP01000004">
    <property type="protein sequence ID" value="SFJ27233.1"/>
    <property type="molecule type" value="Genomic_DNA"/>
</dbReference>
<feature type="active site" description="Proton donor/acceptor" evidence="2">
    <location>
        <position position="190"/>
    </location>
</feature>
<comment type="similarity">
    <text evidence="1">Belongs to the SMP-30/CGR1 family.</text>
</comment>
<dbReference type="InterPro" id="IPR011042">
    <property type="entry name" value="6-blade_b-propeller_TolB-like"/>
</dbReference>
<evidence type="ECO:0000256" key="3">
    <source>
        <dbReference type="PIRSR" id="PIRSR605511-2"/>
    </source>
</evidence>
<evidence type="ECO:0000313" key="5">
    <source>
        <dbReference type="EMBL" id="SFJ27233.1"/>
    </source>
</evidence>
<keyword evidence="3" id="KW-0479">Metal-binding</keyword>
<keyword evidence="3" id="KW-0862">Zinc</keyword>
<dbReference type="GO" id="GO:0019853">
    <property type="term" value="P:L-ascorbic acid biosynthetic process"/>
    <property type="evidence" value="ECO:0007669"/>
    <property type="project" value="TreeGrafter"/>
</dbReference>
<evidence type="ECO:0000259" key="4">
    <source>
        <dbReference type="Pfam" id="PF08450"/>
    </source>
</evidence>
<dbReference type="SUPFAM" id="SSF63829">
    <property type="entry name" value="Calcium-dependent phosphotriesterase"/>
    <property type="match status" value="1"/>
</dbReference>
<comment type="cofactor">
    <cofactor evidence="3">
        <name>Zn(2+)</name>
        <dbReference type="ChEBI" id="CHEBI:29105"/>
    </cofactor>
    <text evidence="3">Binds 1 divalent metal cation per subunit.</text>
</comment>
<feature type="binding site" evidence="3">
    <location>
        <position position="17"/>
    </location>
    <ligand>
        <name>a divalent metal cation</name>
        <dbReference type="ChEBI" id="CHEBI:60240"/>
    </ligand>
</feature>
<keyword evidence="6" id="KW-1185">Reference proteome</keyword>
<dbReference type="Pfam" id="PF08450">
    <property type="entry name" value="SGL"/>
    <property type="match status" value="1"/>
</dbReference>
<dbReference type="GO" id="GO:0004341">
    <property type="term" value="F:gluconolactonase activity"/>
    <property type="evidence" value="ECO:0007669"/>
    <property type="project" value="TreeGrafter"/>
</dbReference>
<evidence type="ECO:0000256" key="2">
    <source>
        <dbReference type="PIRSR" id="PIRSR605511-1"/>
    </source>
</evidence>